<protein>
    <submittedName>
        <fullName evidence="1">Endolysin</fullName>
    </submittedName>
</protein>
<dbReference type="Proteomes" id="UP001164277">
    <property type="component" value="Segment"/>
</dbReference>
<keyword evidence="2" id="KW-1185">Reference proteome</keyword>
<sequence length="77" mass="8809">MTSTEFIIDGVQYLLESNCEYRHWAVIHDRVVKYLERVGKETAKSMLFEATVLGTTSINKELVSFKLTIHPSGNSFQ</sequence>
<dbReference type="EMBL" id="ON778463">
    <property type="protein sequence ID" value="UTQ80242.1"/>
    <property type="molecule type" value="Genomic_DNA"/>
</dbReference>
<dbReference type="KEGG" id="vg:80831543"/>
<accession>A0A9X9IAL2</accession>
<evidence type="ECO:0000313" key="1">
    <source>
        <dbReference type="EMBL" id="UTQ80242.1"/>
    </source>
</evidence>
<organism evidence="1 2">
    <name type="scientific">Escherichia phage PO103-1</name>
    <dbReference type="NCBI Taxonomy" id="2961702"/>
    <lineage>
        <taxon>Viruses</taxon>
        <taxon>Duplodnaviria</taxon>
        <taxon>Heunggongvirae</taxon>
        <taxon>Uroviricota</taxon>
        <taxon>Caudoviricetes</taxon>
        <taxon>Chaseviridae</taxon>
        <taxon>Cleopatravirinae</taxon>
        <taxon>Carltongylesvirus</taxon>
        <taxon>Carltongylesvirus PO1031</taxon>
    </lineage>
</organism>
<proteinExistence type="predicted"/>
<name>A0A9X9IAL2_9CAUD</name>
<reference evidence="1" key="1">
    <citation type="submission" date="2022-06" db="EMBL/GenBank/DDBJ databases">
        <title>Isolation and characterization of Escherichia coli phage and its preliminary application.</title>
        <authorList>
            <person name="Sun X."/>
            <person name="Zhao C."/>
            <person name="Hu X."/>
            <person name="Xu S."/>
            <person name="Li X."/>
            <person name="Hu J."/>
            <person name="Zhang X."/>
        </authorList>
    </citation>
    <scope>NUCLEOTIDE SEQUENCE</scope>
</reference>
<dbReference type="GeneID" id="80831543"/>
<evidence type="ECO:0000313" key="2">
    <source>
        <dbReference type="Proteomes" id="UP001164277"/>
    </source>
</evidence>
<dbReference type="RefSeq" id="YP_010844403.1">
    <property type="nucleotide sequence ID" value="NC_079175.1"/>
</dbReference>